<feature type="domain" description="2EXR" evidence="2">
    <location>
        <begin position="110"/>
        <end position="211"/>
    </location>
</feature>
<name>A0A3M7FGL6_HORWE</name>
<accession>A0A3M7FGL6</accession>
<evidence type="ECO:0000313" key="4">
    <source>
        <dbReference type="Proteomes" id="UP000268823"/>
    </source>
</evidence>
<dbReference type="OrthoDB" id="5397846at2759"/>
<organism evidence="3 4">
    <name type="scientific">Hortaea werneckii</name>
    <name type="common">Black yeast</name>
    <name type="synonym">Cladosporium werneckii</name>
    <dbReference type="NCBI Taxonomy" id="91943"/>
    <lineage>
        <taxon>Eukaryota</taxon>
        <taxon>Fungi</taxon>
        <taxon>Dikarya</taxon>
        <taxon>Ascomycota</taxon>
        <taxon>Pezizomycotina</taxon>
        <taxon>Dothideomycetes</taxon>
        <taxon>Dothideomycetidae</taxon>
        <taxon>Mycosphaerellales</taxon>
        <taxon>Teratosphaeriaceae</taxon>
        <taxon>Hortaea</taxon>
    </lineage>
</organism>
<dbReference type="PANTHER" id="PTHR42085">
    <property type="entry name" value="F-BOX DOMAIN-CONTAINING PROTEIN"/>
    <property type="match status" value="1"/>
</dbReference>
<dbReference type="Proteomes" id="UP000268823">
    <property type="component" value="Unassembled WGS sequence"/>
</dbReference>
<proteinExistence type="predicted"/>
<feature type="region of interest" description="Disordered" evidence="1">
    <location>
        <begin position="152"/>
        <end position="180"/>
    </location>
</feature>
<dbReference type="InterPro" id="IPR045518">
    <property type="entry name" value="2EXR"/>
</dbReference>
<dbReference type="AlphaFoldDB" id="A0A3M7FGL6"/>
<dbReference type="EMBL" id="QWIR01000086">
    <property type="protein sequence ID" value="RMY87969.1"/>
    <property type="molecule type" value="Genomic_DNA"/>
</dbReference>
<comment type="caution">
    <text evidence="3">The sequence shown here is derived from an EMBL/GenBank/DDBJ whole genome shotgun (WGS) entry which is preliminary data.</text>
</comment>
<dbReference type="VEuPathDB" id="FungiDB:BTJ68_09432"/>
<protein>
    <recommendedName>
        <fullName evidence="2">2EXR domain-containing protein</fullName>
    </recommendedName>
</protein>
<dbReference type="Pfam" id="PF20150">
    <property type="entry name" value="2EXR"/>
    <property type="match status" value="1"/>
</dbReference>
<dbReference type="InterPro" id="IPR038883">
    <property type="entry name" value="AN11006-like"/>
</dbReference>
<evidence type="ECO:0000259" key="2">
    <source>
        <dbReference type="Pfam" id="PF20150"/>
    </source>
</evidence>
<evidence type="ECO:0000256" key="1">
    <source>
        <dbReference type="SAM" id="MobiDB-lite"/>
    </source>
</evidence>
<evidence type="ECO:0000313" key="3">
    <source>
        <dbReference type="EMBL" id="RMY87969.1"/>
    </source>
</evidence>
<sequence length="346" mass="39091">MSYMTLAQSTIIGAKRKRAPVSYIDRHDDELHKLLGEDEQEDAIRPEDDPDAYEDDMSATFGSRKVLHTSSLYPSEELRLTLPQKPLKLHATKKFKQTRKKDVGNTKPFPFMELPPEIRDLVYEFALTDSTDMAIVAHIHNKRRTVARRAIHGDSLISAPRTTRKRKGSKQTTNNGEPAGLAPALLAVSKQLHTEAVGYLYHQPLIFEDTHALHSFLASIGSHREYIRDVVLQHWGYGRGTKNAMNFAAFPLLGLCTNLKSLTFERGLGYRAQPEKIAELVYRNTHFFLEAYGTAKGRKDAAVDVLVLGKQVVDATSYCFYAGTEGSSKEERRERFQAALRKLLMK</sequence>
<reference evidence="3 4" key="1">
    <citation type="journal article" date="2018" name="BMC Genomics">
        <title>Genomic evidence for intraspecific hybridization in a clonal and extremely halotolerant yeast.</title>
        <authorList>
            <person name="Gostincar C."/>
            <person name="Stajich J.E."/>
            <person name="Zupancic J."/>
            <person name="Zalar P."/>
            <person name="Gunde-Cimerman N."/>
        </authorList>
    </citation>
    <scope>NUCLEOTIDE SEQUENCE [LARGE SCALE GENOMIC DNA]</scope>
    <source>
        <strain evidence="3 4">EXF-2788</strain>
    </source>
</reference>
<dbReference type="PANTHER" id="PTHR42085:SF8">
    <property type="entry name" value="F-BOX DOMAIN-CONTAINING PROTEIN"/>
    <property type="match status" value="1"/>
</dbReference>
<gene>
    <name evidence="3" type="ORF">D0861_05073</name>
</gene>